<evidence type="ECO:0000313" key="1">
    <source>
        <dbReference type="EMBL" id="DAF62736.1"/>
    </source>
</evidence>
<organism evidence="1">
    <name type="scientific">Myoviridae sp. ctMnh10</name>
    <dbReference type="NCBI Taxonomy" id="2827682"/>
    <lineage>
        <taxon>Viruses</taxon>
        <taxon>Duplodnaviria</taxon>
        <taxon>Heunggongvirae</taxon>
        <taxon>Uroviricota</taxon>
        <taxon>Caudoviricetes</taxon>
    </lineage>
</organism>
<reference evidence="1" key="1">
    <citation type="journal article" date="2021" name="Proc. Natl. Acad. Sci. U.S.A.">
        <title>A Catalog of Tens of Thousands of Viruses from Human Metagenomes Reveals Hidden Associations with Chronic Diseases.</title>
        <authorList>
            <person name="Tisza M.J."/>
            <person name="Buck C.B."/>
        </authorList>
    </citation>
    <scope>NUCLEOTIDE SEQUENCE</scope>
    <source>
        <strain evidence="1">CtMnh10</strain>
    </source>
</reference>
<protein>
    <submittedName>
        <fullName evidence="1">Uncharacterized protein</fullName>
    </submittedName>
</protein>
<sequence length="62" mass="7229">MEEYKNNGKSKLGIQVDEVGCGRWLFGLNIAYENFHHISYELYLNIYLGKYQVSIGKMHKGM</sequence>
<name>A0A8S5THX2_9CAUD</name>
<proteinExistence type="predicted"/>
<dbReference type="EMBL" id="BK032827">
    <property type="protein sequence ID" value="DAF62736.1"/>
    <property type="molecule type" value="Genomic_DNA"/>
</dbReference>
<accession>A0A8S5THX2</accession>